<evidence type="ECO:0000256" key="1">
    <source>
        <dbReference type="SAM" id="Phobius"/>
    </source>
</evidence>
<keyword evidence="1" id="KW-0812">Transmembrane</keyword>
<evidence type="ECO:0008006" key="4">
    <source>
        <dbReference type="Google" id="ProtNLM"/>
    </source>
</evidence>
<evidence type="ECO:0000313" key="3">
    <source>
        <dbReference type="Proteomes" id="UP000676386"/>
    </source>
</evidence>
<feature type="transmembrane region" description="Helical" evidence="1">
    <location>
        <begin position="58"/>
        <end position="75"/>
    </location>
</feature>
<name>A0ABS5J9C9_9BACT</name>
<evidence type="ECO:0000313" key="2">
    <source>
        <dbReference type="EMBL" id="MBS0031816.1"/>
    </source>
</evidence>
<keyword evidence="3" id="KW-1185">Reference proteome</keyword>
<feature type="transmembrane region" description="Helical" evidence="1">
    <location>
        <begin position="87"/>
        <end position="105"/>
    </location>
</feature>
<dbReference type="Proteomes" id="UP000676386">
    <property type="component" value="Unassembled WGS sequence"/>
</dbReference>
<accession>A0ABS5J9C9</accession>
<dbReference type="EMBL" id="JAGTXB010000025">
    <property type="protein sequence ID" value="MBS0031816.1"/>
    <property type="molecule type" value="Genomic_DNA"/>
</dbReference>
<organism evidence="2 3">
    <name type="scientific">Chitinophaga hostae</name>
    <dbReference type="NCBI Taxonomy" id="2831022"/>
    <lineage>
        <taxon>Bacteria</taxon>
        <taxon>Pseudomonadati</taxon>
        <taxon>Bacteroidota</taxon>
        <taxon>Chitinophagia</taxon>
        <taxon>Chitinophagales</taxon>
        <taxon>Chitinophagaceae</taxon>
        <taxon>Chitinophaga</taxon>
    </lineage>
</organism>
<protein>
    <recommendedName>
        <fullName evidence="4">YcxB-like protein</fullName>
    </recommendedName>
</protein>
<reference evidence="2 3" key="1">
    <citation type="submission" date="2021-04" db="EMBL/GenBank/DDBJ databases">
        <title>Chitinophaga sp. nov., isolated from the rhizosphere soil.</title>
        <authorList>
            <person name="He S."/>
        </authorList>
    </citation>
    <scope>NUCLEOTIDE SEQUENCE [LARGE SCALE GENOMIC DNA]</scope>
    <source>
        <strain evidence="2 3">2R12</strain>
    </source>
</reference>
<sequence>MVKYSLHQRNYLFHEKWFEIKADGLTIRNKQLLNSSEYYLKFEDIGIKTIKSKSGHKGWLIGVFFLAGISALLYVEEINHEKVGHNAYLFYLVAAILCFLAYLFTYKRLIYLAHNNNSSAITFLIDNPSKAELSDFIGVLKEKRKAYLLDKYGQISTLLSYEQQHQNILWLHNVDALSHEEYLSKKQELNTLFKSLPGIGDFHLS</sequence>
<comment type="caution">
    <text evidence="2">The sequence shown here is derived from an EMBL/GenBank/DDBJ whole genome shotgun (WGS) entry which is preliminary data.</text>
</comment>
<proteinExistence type="predicted"/>
<dbReference type="RefSeq" id="WP_211976977.1">
    <property type="nucleotide sequence ID" value="NZ_CBFHAM010000012.1"/>
</dbReference>
<keyword evidence="1" id="KW-1133">Transmembrane helix</keyword>
<keyword evidence="1" id="KW-0472">Membrane</keyword>
<gene>
    <name evidence="2" type="ORF">KE626_31075</name>
</gene>